<evidence type="ECO:0000313" key="4">
    <source>
        <dbReference type="Proteomes" id="UP000510868"/>
    </source>
</evidence>
<reference evidence="3" key="2">
    <citation type="submission" date="2015-10" db="EMBL/GenBank/DDBJ databases">
        <authorList>
            <person name="Crossman L.C."/>
        </authorList>
    </citation>
    <scope>NUCLEOTIDE SEQUENCE [LARGE SCALE GENOMIC DNA]</scope>
    <source>
        <strain evidence="3">20-2</strain>
    </source>
</reference>
<organism evidence="1 3">
    <name type="scientific">Limosilactobacillus reuteri</name>
    <name type="common">Lactobacillus reuteri</name>
    <dbReference type="NCBI Taxonomy" id="1598"/>
    <lineage>
        <taxon>Bacteria</taxon>
        <taxon>Bacillati</taxon>
        <taxon>Bacillota</taxon>
        <taxon>Bacilli</taxon>
        <taxon>Lactobacillales</taxon>
        <taxon>Lactobacillaceae</taxon>
        <taxon>Limosilactobacillus</taxon>
    </lineage>
</organism>
<accession>A0A0U5D779</accession>
<protein>
    <submittedName>
        <fullName evidence="1">Uncharacterized protein</fullName>
    </submittedName>
</protein>
<evidence type="ECO:0000313" key="1">
    <source>
        <dbReference type="EMBL" id="CUR41884.1"/>
    </source>
</evidence>
<evidence type="ECO:0000313" key="3">
    <source>
        <dbReference type="Proteomes" id="UP000235484"/>
    </source>
</evidence>
<evidence type="ECO:0000313" key="2">
    <source>
        <dbReference type="EMBL" id="QLQ61733.1"/>
    </source>
</evidence>
<reference evidence="2 4" key="3">
    <citation type="submission" date="2020-07" db="EMBL/GenBank/DDBJ databases">
        <title>Genome sequence of Lactobacillus reuteri CNEI-KCA3 isolated from the faeces of a reared-broiler chicken, South-East Nigeria, reveals presence of CRISPR arrays.</title>
        <authorList>
            <person name="Anukam K.C."/>
            <person name="Ibezim C.N."/>
            <person name="BeecK W.V."/>
            <person name="Allonsius C."/>
            <person name="Broek M.D."/>
            <person name="Tuyaerts I."/>
            <person name="Attama A."/>
            <person name="Esimone C.O."/>
            <person name="Lebeer S."/>
        </authorList>
    </citation>
    <scope>NUCLEOTIDE SEQUENCE [LARGE SCALE GENOMIC DNA]</scope>
    <source>
        <strain evidence="2 4">CNEI-KCA3</strain>
    </source>
</reference>
<dbReference type="Proteomes" id="UP000235484">
    <property type="component" value="Unassembled WGS sequence"/>
</dbReference>
<name>A0A0U5D779_LIMRT</name>
<dbReference type="RefSeq" id="WP_181462486.1">
    <property type="nucleotide sequence ID" value="NZ_CP059275.1"/>
</dbReference>
<dbReference type="EMBL" id="CP059275">
    <property type="protein sequence ID" value="QLQ61733.1"/>
    <property type="molecule type" value="Genomic_DNA"/>
</dbReference>
<gene>
    <name evidence="2" type="ORF">HHK02_11860</name>
    <name evidence="1" type="ORF">LRLP16767_LR202_01749</name>
</gene>
<dbReference type="EMBL" id="LN887647">
    <property type="protein sequence ID" value="CUR41884.1"/>
    <property type="molecule type" value="Genomic_DNA"/>
</dbReference>
<dbReference type="AlphaFoldDB" id="A0A0U5D779"/>
<proteinExistence type="predicted"/>
<dbReference type="Proteomes" id="UP000510868">
    <property type="component" value="Chromosome"/>
</dbReference>
<reference evidence="1" key="1">
    <citation type="submission" date="2015-10" db="EMBL/GenBank/DDBJ databases">
        <authorList>
            <person name="Gilbert D.G."/>
        </authorList>
    </citation>
    <scope>NUCLEOTIDE SEQUENCE [LARGE SCALE GENOMIC DNA]</scope>
    <source>
        <strain evidence="1">20-2</strain>
    </source>
</reference>
<sequence length="59" mass="6999">MYENSQIFHGKVGLQLETVEEARQKQRITKTSKNNQFNKRHQVKNKEMICHSNKKDLPS</sequence>